<accession>A0ABS4D0B6</accession>
<dbReference type="Proteomes" id="UP000674416">
    <property type="component" value="Unassembled WGS sequence"/>
</dbReference>
<protein>
    <recommendedName>
        <fullName evidence="1">RCK N-terminal domain-containing protein</fullName>
    </recommendedName>
</protein>
<name>A0ABS4D0B6_9BACI</name>
<dbReference type="InterPro" id="IPR003148">
    <property type="entry name" value="RCK_N"/>
</dbReference>
<feature type="domain" description="RCK N-terminal" evidence="1">
    <location>
        <begin position="10"/>
        <end position="82"/>
    </location>
</feature>
<dbReference type="RefSeq" id="WP_211086235.1">
    <property type="nucleotide sequence ID" value="NZ_JAFDST010000004.1"/>
</dbReference>
<dbReference type="Pfam" id="PF02254">
    <property type="entry name" value="TrkA_N"/>
    <property type="match status" value="1"/>
</dbReference>
<dbReference type="SUPFAM" id="SSF51735">
    <property type="entry name" value="NAD(P)-binding Rossmann-fold domains"/>
    <property type="match status" value="1"/>
</dbReference>
<dbReference type="Gene3D" id="3.40.50.720">
    <property type="entry name" value="NAD(P)-binding Rossmann-like Domain"/>
    <property type="match status" value="1"/>
</dbReference>
<reference evidence="2 3" key="1">
    <citation type="submission" date="2021-01" db="EMBL/GenBank/DDBJ databases">
        <title>Genomic Encyclopedia of Type Strains, Phase IV (KMG-IV): sequencing the most valuable type-strain genomes for metagenomic binning, comparative biology and taxonomic classification.</title>
        <authorList>
            <person name="Goeker M."/>
        </authorList>
    </citation>
    <scope>NUCLEOTIDE SEQUENCE [LARGE SCALE GENOMIC DNA]</scope>
    <source>
        <strain evidence="2 3">DSM 103394</strain>
    </source>
</reference>
<proteinExistence type="predicted"/>
<dbReference type="EMBL" id="JAFDST010000004">
    <property type="protein sequence ID" value="MBP1083035.1"/>
    <property type="molecule type" value="Genomic_DNA"/>
</dbReference>
<evidence type="ECO:0000313" key="3">
    <source>
        <dbReference type="Proteomes" id="UP000674416"/>
    </source>
</evidence>
<dbReference type="InterPro" id="IPR036291">
    <property type="entry name" value="NAD(P)-bd_dom_sf"/>
</dbReference>
<organism evidence="2 3">
    <name type="scientific">Bacillus capparidis</name>
    <dbReference type="NCBI Taxonomy" id="1840411"/>
    <lineage>
        <taxon>Bacteria</taxon>
        <taxon>Bacillati</taxon>
        <taxon>Bacillota</taxon>
        <taxon>Bacilli</taxon>
        <taxon>Bacillales</taxon>
        <taxon>Bacillaceae</taxon>
        <taxon>Bacillus</taxon>
    </lineage>
</organism>
<sequence length="336" mass="36329">MKSRILIAGGYGVIGTNIARNIRKIYKDVELILAGRNPENGESLAQELGGARTIYLDLTNPQSLEAIRFDQFDLIVAALKDPFDILSRAAIEHNIAHIGLSEMADEIVPILFKGLQSSLKRPIVLLAHQDAGVITLIAKKAADKFSQINSIEIAGVYDDLDLLGPMNQSDYEDSSGLTERTLLLENGKWIWVDPAMYVRKVQITKDLVLNGFPVSLLDVPSLAAITNAASIRWDYVQGDSIGTIAGDNPSHDTYIDIEGTLQDGDTAKHRIVVSDPKGQAHLVGIGVLVGIERIFGLGGQEPAAGGLHLPETLVNPDAAISRLEQFGVKISTHSIK</sequence>
<gene>
    <name evidence="2" type="ORF">JOC74_003545</name>
</gene>
<comment type="caution">
    <text evidence="2">The sequence shown here is derived from an EMBL/GenBank/DDBJ whole genome shotgun (WGS) entry which is preliminary data.</text>
</comment>
<evidence type="ECO:0000313" key="2">
    <source>
        <dbReference type="EMBL" id="MBP1083035.1"/>
    </source>
</evidence>
<keyword evidence="3" id="KW-1185">Reference proteome</keyword>
<evidence type="ECO:0000259" key="1">
    <source>
        <dbReference type="Pfam" id="PF02254"/>
    </source>
</evidence>